<accession>A0ABU3LNA4</accession>
<organism evidence="3 4">
    <name type="scientific">Streptomyces justiciae</name>
    <dbReference type="NCBI Taxonomy" id="2780140"/>
    <lineage>
        <taxon>Bacteria</taxon>
        <taxon>Bacillati</taxon>
        <taxon>Actinomycetota</taxon>
        <taxon>Actinomycetes</taxon>
        <taxon>Kitasatosporales</taxon>
        <taxon>Streptomycetaceae</taxon>
        <taxon>Streptomyces</taxon>
    </lineage>
</organism>
<dbReference type="Proteomes" id="UP001257948">
    <property type="component" value="Unassembled WGS sequence"/>
</dbReference>
<proteinExistence type="predicted"/>
<feature type="region of interest" description="Disordered" evidence="1">
    <location>
        <begin position="562"/>
        <end position="745"/>
    </location>
</feature>
<feature type="compositionally biased region" description="Low complexity" evidence="1">
    <location>
        <begin position="651"/>
        <end position="660"/>
    </location>
</feature>
<reference evidence="4" key="1">
    <citation type="submission" date="2023-07" db="EMBL/GenBank/DDBJ databases">
        <title>Draft genome sequence of the endophytic actinobacterium Streptomyces justiciae WPN32, a potential antibiotic producer.</title>
        <authorList>
            <person name="Yasawong M."/>
            <person name="Pana W."/>
            <person name="Ganta P."/>
            <person name="Santapan N."/>
            <person name="Songngamsuk T."/>
            <person name="Phatcharaharikarn M."/>
            <person name="Kerdtoob S."/>
            <person name="Nantapong N."/>
        </authorList>
    </citation>
    <scope>NUCLEOTIDE SEQUENCE [LARGE SCALE GENOMIC DNA]</scope>
    <source>
        <strain evidence="4">WPN32</strain>
    </source>
</reference>
<name>A0ABU3LNA4_9ACTN</name>
<feature type="transmembrane region" description="Helical" evidence="2">
    <location>
        <begin position="131"/>
        <end position="154"/>
    </location>
</feature>
<feature type="region of interest" description="Disordered" evidence="1">
    <location>
        <begin position="488"/>
        <end position="541"/>
    </location>
</feature>
<keyword evidence="2" id="KW-0472">Membrane</keyword>
<evidence type="ECO:0000256" key="1">
    <source>
        <dbReference type="SAM" id="MobiDB-lite"/>
    </source>
</evidence>
<feature type="transmembrane region" description="Helical" evidence="2">
    <location>
        <begin position="91"/>
        <end position="111"/>
    </location>
</feature>
<dbReference type="Pfam" id="PF19877">
    <property type="entry name" value="DUF6350"/>
    <property type="match status" value="1"/>
</dbReference>
<feature type="transmembrane region" description="Helical" evidence="2">
    <location>
        <begin position="161"/>
        <end position="184"/>
    </location>
</feature>
<gene>
    <name evidence="3" type="ORF">RQC66_08255</name>
</gene>
<feature type="transmembrane region" description="Helical" evidence="2">
    <location>
        <begin position="221"/>
        <end position="243"/>
    </location>
</feature>
<feature type="compositionally biased region" description="Gly residues" evidence="1">
    <location>
        <begin position="496"/>
        <end position="505"/>
    </location>
</feature>
<dbReference type="EMBL" id="JAVTLL010000005">
    <property type="protein sequence ID" value="MDT7840722.1"/>
    <property type="molecule type" value="Genomic_DNA"/>
</dbReference>
<feature type="transmembrane region" description="Helical" evidence="2">
    <location>
        <begin position="28"/>
        <end position="55"/>
    </location>
</feature>
<sequence length="758" mass="76219">MTVVIQMTVRRSPLSSLLTRLRDRSPGLAASLLSGVLAAGLGLGSLAVLVMVLWISSPYPDSGPGGALHVAAALWLLAHGAELVRTDTLSGVPAPVGVTPLLLLVLPVWLVHRAARDAVADEEDTAGAAGWTAFAGVVLGYLGVGAGVALYAAGGELRPSWVWTAVCVPVVVTVAAGAGVWTAYGRPRGPVDGVLLLLPASVRRLVLGPDAGQRLGVAARAAGAGVALLVGGGALLLAASLVWHGGAARLSFLQLTEGWSGRFAVLLLCVALVPNAAVWSLSYALGPGFELGAGHVVGPLSSAPTPLLPPFPLLTAVPEAGTGTWLNWTAGAVPVVAGVTVGWFVAGAASGGRGRRGRADGGTDRAEASGARQVSGVGRLSGRDAGTAGAMHGRGGGVRVGQEPAVWSRVRTAGTAGLAAALCAASVAVLAALAGGPLGVSALAWFGPVWWLTGGAALLWTAAMAIPTALGLRAWRCRERKVRRARAATAAEARGEGPGPQGGARGEMPVSRGGSRGEALGSLGGSRGRAPVSQGGAWGEMSVSRGEGAAAEVGAWEPVGIERAGDEPEGAAGSKGRWFSRRKGAGRGAALRASRPMTYGSEASVPMASGSGTPTGETSGTEASAHMTPGPELPAPKRSANRWFSRKPRASRAAAAPSTPYELDADDAAFEPYDFLPADSGPAANRIASPTAGPNASPTPNPTASQPSNPTPTAVPAPNSTATPDPNPSTTPTPPTPWHDDASREARWAVLREVSDTE</sequence>
<keyword evidence="2" id="KW-0812">Transmembrane</keyword>
<feature type="transmembrane region" description="Helical" evidence="2">
    <location>
        <begin position="449"/>
        <end position="475"/>
    </location>
</feature>
<feature type="transmembrane region" description="Helical" evidence="2">
    <location>
        <begin position="67"/>
        <end position="84"/>
    </location>
</feature>
<feature type="compositionally biased region" description="Low complexity" evidence="1">
    <location>
        <begin position="608"/>
        <end position="624"/>
    </location>
</feature>
<feature type="region of interest" description="Disordered" evidence="1">
    <location>
        <begin position="349"/>
        <end position="378"/>
    </location>
</feature>
<evidence type="ECO:0000256" key="2">
    <source>
        <dbReference type="SAM" id="Phobius"/>
    </source>
</evidence>
<keyword evidence="2" id="KW-1133">Transmembrane helix</keyword>
<feature type="transmembrane region" description="Helical" evidence="2">
    <location>
        <begin position="263"/>
        <end position="285"/>
    </location>
</feature>
<evidence type="ECO:0000313" key="3">
    <source>
        <dbReference type="EMBL" id="MDT7840722.1"/>
    </source>
</evidence>
<keyword evidence="4" id="KW-1185">Reference proteome</keyword>
<feature type="compositionally biased region" description="Polar residues" evidence="1">
    <location>
        <begin position="692"/>
        <end position="708"/>
    </location>
</feature>
<feature type="transmembrane region" description="Helical" evidence="2">
    <location>
        <begin position="418"/>
        <end position="443"/>
    </location>
</feature>
<feature type="transmembrane region" description="Helical" evidence="2">
    <location>
        <begin position="325"/>
        <end position="346"/>
    </location>
</feature>
<protein>
    <submittedName>
        <fullName evidence="3">DUF6350 family protein</fullName>
    </submittedName>
</protein>
<dbReference type="InterPro" id="IPR045931">
    <property type="entry name" value="DUF6350"/>
</dbReference>
<feature type="compositionally biased region" description="Pro residues" evidence="1">
    <location>
        <begin position="725"/>
        <end position="737"/>
    </location>
</feature>
<feature type="compositionally biased region" description="Basic and acidic residues" evidence="1">
    <location>
        <begin position="357"/>
        <end position="367"/>
    </location>
</feature>
<comment type="caution">
    <text evidence="3">The sequence shown here is derived from an EMBL/GenBank/DDBJ whole genome shotgun (WGS) entry which is preliminary data.</text>
</comment>
<evidence type="ECO:0000313" key="4">
    <source>
        <dbReference type="Proteomes" id="UP001257948"/>
    </source>
</evidence>